<name>A1BJX0_CHLPD</name>
<dbReference type="Proteomes" id="UP000008701">
    <property type="component" value="Chromosome"/>
</dbReference>
<dbReference type="AlphaFoldDB" id="A1BJX0"/>
<dbReference type="EMBL" id="CP000492">
    <property type="protein sequence ID" value="ABL66697.1"/>
    <property type="molecule type" value="Genomic_DNA"/>
</dbReference>
<evidence type="ECO:0000313" key="2">
    <source>
        <dbReference type="Proteomes" id="UP000008701"/>
    </source>
</evidence>
<accession>A1BJX0</accession>
<gene>
    <name evidence="1" type="ordered locus">Cpha266_2713</name>
</gene>
<protein>
    <submittedName>
        <fullName evidence="1">Uncharacterized protein</fullName>
    </submittedName>
</protein>
<proteinExistence type="predicted"/>
<dbReference type="KEGG" id="cph:Cpha266_2713"/>
<dbReference type="RefSeq" id="WP_015961224.1">
    <property type="nucleotide sequence ID" value="NC_008639.1"/>
</dbReference>
<dbReference type="HOGENOM" id="CLU_201191_0_0_10"/>
<sequence>MRSSHSKLTPYRIDEIRALEKEAGKTLLSYTDYDVLADDLSDEQLARLRELEEKTGTALIAVRKSSVRL</sequence>
<reference evidence="1 2" key="1">
    <citation type="submission" date="2006-12" db="EMBL/GenBank/DDBJ databases">
        <title>Complete sequence of Chlorobium phaeobacteroides DSM 266.</title>
        <authorList>
            <consortium name="US DOE Joint Genome Institute"/>
            <person name="Copeland A."/>
            <person name="Lucas S."/>
            <person name="Lapidus A."/>
            <person name="Barry K."/>
            <person name="Detter J.C."/>
            <person name="Glavina del Rio T."/>
            <person name="Hammon N."/>
            <person name="Israni S."/>
            <person name="Pitluck S."/>
            <person name="Goltsman E."/>
            <person name="Schmutz J."/>
            <person name="Larimer F."/>
            <person name="Land M."/>
            <person name="Hauser L."/>
            <person name="Mikhailova N."/>
            <person name="Li T."/>
            <person name="Overmann J."/>
            <person name="Bryant D.A."/>
            <person name="Richardson P."/>
        </authorList>
    </citation>
    <scope>NUCLEOTIDE SEQUENCE [LARGE SCALE GENOMIC DNA]</scope>
    <source>
        <strain evidence="1 2">DSM 266</strain>
    </source>
</reference>
<dbReference type="OrthoDB" id="5422239at2"/>
<organism evidence="1 2">
    <name type="scientific">Chlorobium phaeobacteroides (strain DSM 266 / SMG 266 / 2430)</name>
    <dbReference type="NCBI Taxonomy" id="290317"/>
    <lineage>
        <taxon>Bacteria</taxon>
        <taxon>Pseudomonadati</taxon>
        <taxon>Chlorobiota</taxon>
        <taxon>Chlorobiia</taxon>
        <taxon>Chlorobiales</taxon>
        <taxon>Chlorobiaceae</taxon>
        <taxon>Chlorobium/Pelodictyon group</taxon>
        <taxon>Chlorobium</taxon>
    </lineage>
</organism>
<evidence type="ECO:0000313" key="1">
    <source>
        <dbReference type="EMBL" id="ABL66697.1"/>
    </source>
</evidence>
<keyword evidence="2" id="KW-1185">Reference proteome</keyword>